<name>A0A8T2TCQ4_CERRI</name>
<reference evidence="1" key="1">
    <citation type="submission" date="2021-08" db="EMBL/GenBank/DDBJ databases">
        <title>WGS assembly of Ceratopteris richardii.</title>
        <authorList>
            <person name="Marchant D.B."/>
            <person name="Chen G."/>
            <person name="Jenkins J."/>
            <person name="Shu S."/>
            <person name="Leebens-Mack J."/>
            <person name="Grimwood J."/>
            <person name="Schmutz J."/>
            <person name="Soltis P."/>
            <person name="Soltis D."/>
            <person name="Chen Z.-H."/>
        </authorList>
    </citation>
    <scope>NUCLEOTIDE SEQUENCE</scope>
    <source>
        <strain evidence="1">Whitten #5841</strain>
        <tissue evidence="1">Leaf</tissue>
    </source>
</reference>
<sequence length="53" mass="5660">MVRYDLQDTVGGGCIAREKPRRRVEGEVPLSSCSSGILKGIAMASNAFSHATH</sequence>
<protein>
    <submittedName>
        <fullName evidence="1">Uncharacterized protein</fullName>
    </submittedName>
</protein>
<comment type="caution">
    <text evidence="1">The sequence shown here is derived from an EMBL/GenBank/DDBJ whole genome shotgun (WGS) entry which is preliminary data.</text>
</comment>
<proteinExistence type="predicted"/>
<accession>A0A8T2TCQ4</accession>
<keyword evidence="2" id="KW-1185">Reference proteome</keyword>
<dbReference type="Proteomes" id="UP000825935">
    <property type="component" value="Chromosome 14"/>
</dbReference>
<gene>
    <name evidence="1" type="ORF">KP509_14G048800</name>
</gene>
<dbReference type="AlphaFoldDB" id="A0A8T2TCQ4"/>
<dbReference type="EMBL" id="CM035419">
    <property type="protein sequence ID" value="KAH7415503.1"/>
    <property type="molecule type" value="Genomic_DNA"/>
</dbReference>
<organism evidence="1 2">
    <name type="scientific">Ceratopteris richardii</name>
    <name type="common">Triangle waterfern</name>
    <dbReference type="NCBI Taxonomy" id="49495"/>
    <lineage>
        <taxon>Eukaryota</taxon>
        <taxon>Viridiplantae</taxon>
        <taxon>Streptophyta</taxon>
        <taxon>Embryophyta</taxon>
        <taxon>Tracheophyta</taxon>
        <taxon>Polypodiopsida</taxon>
        <taxon>Polypodiidae</taxon>
        <taxon>Polypodiales</taxon>
        <taxon>Pteridineae</taxon>
        <taxon>Pteridaceae</taxon>
        <taxon>Parkerioideae</taxon>
        <taxon>Ceratopteris</taxon>
    </lineage>
</organism>
<evidence type="ECO:0000313" key="2">
    <source>
        <dbReference type="Proteomes" id="UP000825935"/>
    </source>
</evidence>
<evidence type="ECO:0000313" key="1">
    <source>
        <dbReference type="EMBL" id="KAH7415503.1"/>
    </source>
</evidence>